<dbReference type="Pfam" id="PF02775">
    <property type="entry name" value="TPP_enzyme_C"/>
    <property type="match status" value="1"/>
</dbReference>
<comment type="caution">
    <text evidence="2">The sequence shown here is derived from an EMBL/GenBank/DDBJ whole genome shotgun (WGS) entry which is preliminary data.</text>
</comment>
<sequence>MLEEAPGVPGLDLPGLDIASVAHGFGGRAVNVETTQDLEREFKAALATGSTTVIVVPTQPQKAML</sequence>
<keyword evidence="3" id="KW-1185">Reference proteome</keyword>
<name>A0ABW4SPA1_9ACTN</name>
<dbReference type="Proteomes" id="UP001597368">
    <property type="component" value="Unassembled WGS sequence"/>
</dbReference>
<organism evidence="2 3">
    <name type="scientific">Nonomuraea mangrovi</name>
    <dbReference type="NCBI Taxonomy" id="2316207"/>
    <lineage>
        <taxon>Bacteria</taxon>
        <taxon>Bacillati</taxon>
        <taxon>Actinomycetota</taxon>
        <taxon>Actinomycetes</taxon>
        <taxon>Streptosporangiales</taxon>
        <taxon>Streptosporangiaceae</taxon>
        <taxon>Nonomuraea</taxon>
    </lineage>
</organism>
<gene>
    <name evidence="2" type="ORF">ACFSKW_07180</name>
</gene>
<dbReference type="Gene3D" id="3.40.50.970">
    <property type="match status" value="1"/>
</dbReference>
<dbReference type="InterPro" id="IPR011766">
    <property type="entry name" value="TPP_enzyme_TPP-bd"/>
</dbReference>
<dbReference type="SUPFAM" id="SSF52518">
    <property type="entry name" value="Thiamin diphosphate-binding fold (THDP-binding)"/>
    <property type="match status" value="1"/>
</dbReference>
<dbReference type="RefSeq" id="WP_379570444.1">
    <property type="nucleotide sequence ID" value="NZ_JBHUFV010000013.1"/>
</dbReference>
<dbReference type="InterPro" id="IPR029061">
    <property type="entry name" value="THDP-binding"/>
</dbReference>
<evidence type="ECO:0000259" key="1">
    <source>
        <dbReference type="Pfam" id="PF02775"/>
    </source>
</evidence>
<reference evidence="3" key="1">
    <citation type="journal article" date="2019" name="Int. J. Syst. Evol. Microbiol.">
        <title>The Global Catalogue of Microorganisms (GCM) 10K type strain sequencing project: providing services to taxonomists for standard genome sequencing and annotation.</title>
        <authorList>
            <consortium name="The Broad Institute Genomics Platform"/>
            <consortium name="The Broad Institute Genome Sequencing Center for Infectious Disease"/>
            <person name="Wu L."/>
            <person name="Ma J."/>
        </authorList>
    </citation>
    <scope>NUCLEOTIDE SEQUENCE [LARGE SCALE GENOMIC DNA]</scope>
    <source>
        <strain evidence="3">ICMP 6774ER</strain>
    </source>
</reference>
<accession>A0ABW4SPA1</accession>
<evidence type="ECO:0000313" key="3">
    <source>
        <dbReference type="Proteomes" id="UP001597368"/>
    </source>
</evidence>
<dbReference type="EMBL" id="JBHUFV010000013">
    <property type="protein sequence ID" value="MFD1931253.1"/>
    <property type="molecule type" value="Genomic_DNA"/>
</dbReference>
<evidence type="ECO:0000313" key="2">
    <source>
        <dbReference type="EMBL" id="MFD1931253.1"/>
    </source>
</evidence>
<dbReference type="CDD" id="cd00568">
    <property type="entry name" value="TPP_enzymes"/>
    <property type="match status" value="1"/>
</dbReference>
<proteinExistence type="predicted"/>
<feature type="domain" description="Thiamine pyrophosphate enzyme TPP-binding" evidence="1">
    <location>
        <begin position="12"/>
        <end position="56"/>
    </location>
</feature>
<protein>
    <submittedName>
        <fullName evidence="2">Thiamine pyrophosphate-dependent enzyme</fullName>
    </submittedName>
</protein>